<protein>
    <submittedName>
        <fullName evidence="3">Unannotated protein</fullName>
    </submittedName>
</protein>
<evidence type="ECO:0000313" key="2">
    <source>
        <dbReference type="EMBL" id="CAB4642202.1"/>
    </source>
</evidence>
<organism evidence="3">
    <name type="scientific">freshwater metagenome</name>
    <dbReference type="NCBI Taxonomy" id="449393"/>
    <lineage>
        <taxon>unclassified sequences</taxon>
        <taxon>metagenomes</taxon>
        <taxon>ecological metagenomes</taxon>
    </lineage>
</organism>
<evidence type="ECO:0000313" key="1">
    <source>
        <dbReference type="EMBL" id="CAB4566301.1"/>
    </source>
</evidence>
<gene>
    <name evidence="1" type="ORF">UFOPK1603_00901</name>
    <name evidence="2" type="ORF">UFOPK2143_00760</name>
    <name evidence="3" type="ORF">UFOPK2350_01365</name>
</gene>
<dbReference type="EMBL" id="CAEZVV010000034">
    <property type="protein sequence ID" value="CAB4642202.1"/>
    <property type="molecule type" value="Genomic_DNA"/>
</dbReference>
<sequence length="135" mass="15411">MTMPAEDRPLIDHMVHTHELPPLPQRESRIIASQWIEAPNEIMTLGDDLQADPGYLRRINRYLLWRAGPAVRARARYAAVDSTDLERIWTFELDAEGNGEGLGPDGMIHSRFRTWKESLRDDPELGSESESDEVS</sequence>
<reference evidence="3" key="1">
    <citation type="submission" date="2020-05" db="EMBL/GenBank/DDBJ databases">
        <authorList>
            <person name="Chiriac C."/>
            <person name="Salcher M."/>
            <person name="Ghai R."/>
            <person name="Kavagutti S V."/>
        </authorList>
    </citation>
    <scope>NUCLEOTIDE SEQUENCE</scope>
</reference>
<proteinExistence type="predicted"/>
<dbReference type="EMBL" id="CAEZTG010000072">
    <property type="protein sequence ID" value="CAB4566301.1"/>
    <property type="molecule type" value="Genomic_DNA"/>
</dbReference>
<dbReference type="AlphaFoldDB" id="A0A6J6NLM4"/>
<evidence type="ECO:0000313" key="3">
    <source>
        <dbReference type="EMBL" id="CAB4687002.1"/>
    </source>
</evidence>
<name>A0A6J6NLM4_9ZZZZ</name>
<dbReference type="EMBL" id="CAEZXE010000133">
    <property type="protein sequence ID" value="CAB4687002.1"/>
    <property type="molecule type" value="Genomic_DNA"/>
</dbReference>
<accession>A0A6J6NLM4</accession>